<dbReference type="InterPro" id="IPR019734">
    <property type="entry name" value="TPR_rpt"/>
</dbReference>
<evidence type="ECO:0000313" key="8">
    <source>
        <dbReference type="EMBL" id="SEA43691.1"/>
    </source>
</evidence>
<dbReference type="Proteomes" id="UP000183040">
    <property type="component" value="Unassembled WGS sequence"/>
</dbReference>
<evidence type="ECO:0000313" key="11">
    <source>
        <dbReference type="Proteomes" id="UP000183766"/>
    </source>
</evidence>
<dbReference type="AlphaFoldDB" id="A0A1I4S4G0"/>
<sequence length="536" mass="61907">MYLINSMKSYSIENIRIQDILLISICILLFLNRAVPIDYSSIWRVTVLCLIYTCIRIMPKRQCYCLLYIVCIWGITEVIISTLQKVNYLESNHHDFGITGTFGNPGPLGGLLAVCWIVSIFFIYENIQNKHRILTSSFCMIACFILYGLLLSGSRAGWTAALVGSMIFLWQWLKRKHTIKVKPTLLKSGFLLIITVFIISIYFIRRDSADGRLLIWYNTIKMIEDYPLFGIGTGGWQANYMLYQAEYFLQATNSPYTLLADNIFYTYNEFLYITAEQGIVGLVVVSWLFYALFSYKEKNNTDHCLKSALTTFLVFSFFSYPGQVFPLEILFISIIGMMKSKTIKVFTISILAKYIVRSIASISIICISIWSYHIYHKTFTTIIRIVDKNKISEEAHSQLSTLYPLFCYNPQLMYIYSKSSLEDYPLNTKPQILQTAARIAPNSELYIKMGDFWKQKRDYAQAEACYQTAAAMIPHHITPSYKLFQLYIDKGNINAAIDMGNYLLKQPIKKKGTKALRMEAEILEFLHKEKNIKKTQ</sequence>
<evidence type="ECO:0000256" key="4">
    <source>
        <dbReference type="ARBA" id="ARBA00023136"/>
    </source>
</evidence>
<keyword evidence="2 6" id="KW-0812">Transmembrane</keyword>
<organism evidence="9 11">
    <name type="scientific">Bacteroides xylanisolvens</name>
    <dbReference type="NCBI Taxonomy" id="371601"/>
    <lineage>
        <taxon>Bacteria</taxon>
        <taxon>Pseudomonadati</taxon>
        <taxon>Bacteroidota</taxon>
        <taxon>Bacteroidia</taxon>
        <taxon>Bacteroidales</taxon>
        <taxon>Bacteroidaceae</taxon>
        <taxon>Bacteroides</taxon>
    </lineage>
</organism>
<evidence type="ECO:0000313" key="9">
    <source>
        <dbReference type="EMBL" id="SFM59291.1"/>
    </source>
</evidence>
<feature type="transmembrane region" description="Helical" evidence="6">
    <location>
        <begin position="20"/>
        <end position="35"/>
    </location>
</feature>
<dbReference type="EMBL" id="FOUM01000007">
    <property type="protein sequence ID" value="SFM59291.1"/>
    <property type="molecule type" value="Genomic_DNA"/>
</dbReference>
<feature type="transmembrane region" description="Helical" evidence="6">
    <location>
        <begin position="185"/>
        <end position="204"/>
    </location>
</feature>
<dbReference type="GO" id="GO:0016020">
    <property type="term" value="C:membrane"/>
    <property type="evidence" value="ECO:0007669"/>
    <property type="project" value="UniProtKB-SubCell"/>
</dbReference>
<evidence type="ECO:0000256" key="6">
    <source>
        <dbReference type="SAM" id="Phobius"/>
    </source>
</evidence>
<dbReference type="InterPro" id="IPR011990">
    <property type="entry name" value="TPR-like_helical_dom_sf"/>
</dbReference>
<evidence type="ECO:0000256" key="2">
    <source>
        <dbReference type="ARBA" id="ARBA00022692"/>
    </source>
</evidence>
<evidence type="ECO:0000313" key="10">
    <source>
        <dbReference type="Proteomes" id="UP000183040"/>
    </source>
</evidence>
<dbReference type="InterPro" id="IPR007016">
    <property type="entry name" value="O-antigen_ligase-rel_domated"/>
</dbReference>
<keyword evidence="9" id="KW-0436">Ligase</keyword>
<feature type="transmembrane region" description="Helical" evidence="6">
    <location>
        <begin position="106"/>
        <end position="124"/>
    </location>
</feature>
<dbReference type="PROSITE" id="PS50005">
    <property type="entry name" value="TPR"/>
    <property type="match status" value="1"/>
</dbReference>
<dbReference type="PANTHER" id="PTHR37422">
    <property type="entry name" value="TEICHURONIC ACID BIOSYNTHESIS PROTEIN TUAE"/>
    <property type="match status" value="1"/>
</dbReference>
<dbReference type="SUPFAM" id="SSF48452">
    <property type="entry name" value="TPR-like"/>
    <property type="match status" value="1"/>
</dbReference>
<protein>
    <submittedName>
        <fullName evidence="8 9">O-Antigen ligase</fullName>
    </submittedName>
</protein>
<evidence type="ECO:0000259" key="7">
    <source>
        <dbReference type="Pfam" id="PF04932"/>
    </source>
</evidence>
<dbReference type="InterPro" id="IPR051533">
    <property type="entry name" value="WaaL-like"/>
</dbReference>
<feature type="transmembrane region" description="Helical" evidence="6">
    <location>
        <begin position="156"/>
        <end position="173"/>
    </location>
</feature>
<gene>
    <name evidence="8" type="ORF">SAMN04487924_10681</name>
    <name evidence="9" type="ORF">SAMN05216250_10759</name>
</gene>
<feature type="domain" description="O-antigen ligase-related" evidence="7">
    <location>
        <begin position="143"/>
        <end position="285"/>
    </location>
</feature>
<comment type="subcellular location">
    <subcellularLocation>
        <location evidence="1">Membrane</location>
        <topology evidence="1">Multi-pass membrane protein</topology>
    </subcellularLocation>
</comment>
<dbReference type="GO" id="GO:0016874">
    <property type="term" value="F:ligase activity"/>
    <property type="evidence" value="ECO:0007669"/>
    <property type="project" value="UniProtKB-KW"/>
</dbReference>
<evidence type="ECO:0000256" key="3">
    <source>
        <dbReference type="ARBA" id="ARBA00022989"/>
    </source>
</evidence>
<feature type="transmembrane region" description="Helical" evidence="6">
    <location>
        <begin position="270"/>
        <end position="292"/>
    </location>
</feature>
<keyword evidence="4 6" id="KW-0472">Membrane</keyword>
<dbReference type="Pfam" id="PF04932">
    <property type="entry name" value="Wzy_C"/>
    <property type="match status" value="1"/>
</dbReference>
<proteinExistence type="predicted"/>
<dbReference type="EMBL" id="FNRP01000006">
    <property type="protein sequence ID" value="SEA43691.1"/>
    <property type="molecule type" value="Genomic_DNA"/>
</dbReference>
<reference evidence="10 11" key="1">
    <citation type="submission" date="2016-10" db="EMBL/GenBank/DDBJ databases">
        <authorList>
            <person name="de Groot N.N."/>
        </authorList>
    </citation>
    <scope>NUCLEOTIDE SEQUENCE [LARGE SCALE GENOMIC DNA]</scope>
    <source>
        <strain evidence="9 11">NLAE-zl-C202</strain>
        <strain evidence="8 10">NLAE-zl-G339</strain>
    </source>
</reference>
<dbReference type="Gene3D" id="1.25.40.10">
    <property type="entry name" value="Tetratricopeptide repeat domain"/>
    <property type="match status" value="1"/>
</dbReference>
<name>A0A1I4S4G0_9BACE</name>
<feature type="transmembrane region" description="Helical" evidence="6">
    <location>
        <begin position="41"/>
        <end position="58"/>
    </location>
</feature>
<feature type="transmembrane region" description="Helical" evidence="6">
    <location>
        <begin position="355"/>
        <end position="375"/>
    </location>
</feature>
<feature type="transmembrane region" description="Helical" evidence="6">
    <location>
        <begin position="312"/>
        <end position="335"/>
    </location>
</feature>
<feature type="transmembrane region" description="Helical" evidence="6">
    <location>
        <begin position="133"/>
        <end position="150"/>
    </location>
</feature>
<dbReference type="Proteomes" id="UP000183766">
    <property type="component" value="Unassembled WGS sequence"/>
</dbReference>
<evidence type="ECO:0000256" key="1">
    <source>
        <dbReference type="ARBA" id="ARBA00004141"/>
    </source>
</evidence>
<dbReference type="PANTHER" id="PTHR37422:SF13">
    <property type="entry name" value="LIPOPOLYSACCHARIDE BIOSYNTHESIS PROTEIN PA4999-RELATED"/>
    <property type="match status" value="1"/>
</dbReference>
<feature type="repeat" description="TPR" evidence="5">
    <location>
        <begin position="443"/>
        <end position="476"/>
    </location>
</feature>
<accession>A0A1I4S4G0</accession>
<feature type="transmembrane region" description="Helical" evidence="6">
    <location>
        <begin position="65"/>
        <end position="86"/>
    </location>
</feature>
<evidence type="ECO:0000256" key="5">
    <source>
        <dbReference type="PROSITE-ProRule" id="PRU00339"/>
    </source>
</evidence>
<keyword evidence="5" id="KW-0802">TPR repeat</keyword>
<keyword evidence="3 6" id="KW-1133">Transmembrane helix</keyword>